<dbReference type="STRING" id="1143323.M787_004110"/>
<sequence>MITNRYNPLIYLPGLLWLFAGVKLLLKASLIVYESAFSFRFLFLLAMGAWICASLKYRYILSRSVSYQSELAYQLTTNAISKKNYIKRTFLSKRTLILIAMVSISLFIRKFINYPVILFFIRLSIGYALIKAVITYFSKFPKILSTRS</sequence>
<feature type="transmembrane region" description="Helical" evidence="1">
    <location>
        <begin position="9"/>
        <end position="33"/>
    </location>
</feature>
<dbReference type="AlphaFoldDB" id="A0A173E024"/>
<dbReference type="RefSeq" id="WP_021828312.1">
    <property type="nucleotide sequence ID" value="NZ_CP015840.1"/>
</dbReference>
<keyword evidence="1" id="KW-0472">Membrane</keyword>
<keyword evidence="1" id="KW-1133">Transmembrane helix</keyword>
<reference evidence="2 3" key="1">
    <citation type="journal article" date="2014" name="Syst. Appl. Microbiol.">
        <title>Evidence for the existence of two new members of the family Chlamydiaceae and proposal of Chlamydia avium sp. nov. and Chlamydia gallinacea sp. nov.</title>
        <authorList>
            <person name="Sachse K."/>
            <person name="Laroucau K."/>
            <person name="Riege K."/>
            <person name="Wehner S."/>
            <person name="Dilcher M."/>
            <person name="Creasy H.H."/>
            <person name="Weidmann M."/>
            <person name="Myers G."/>
            <person name="Vorimore F."/>
            <person name="Vicari N."/>
            <person name="Magnino S."/>
            <person name="Liebler-Tenorio E."/>
            <person name="Ruettger A."/>
            <person name="Bavoil P.M."/>
            <person name="Hufert F.T."/>
            <person name="Rossello-Mora R."/>
            <person name="Marz M."/>
        </authorList>
    </citation>
    <scope>NUCLEOTIDE SEQUENCE [LARGE SCALE GENOMIC DNA]</scope>
    <source>
        <strain evidence="2 3">08-1274/3</strain>
    </source>
</reference>
<accession>A0A173E024</accession>
<organism evidence="2 3">
    <name type="scientific">Chlamydia gallinacea 08-1274/3</name>
    <dbReference type="NCBI Taxonomy" id="1143323"/>
    <lineage>
        <taxon>Bacteria</taxon>
        <taxon>Pseudomonadati</taxon>
        <taxon>Chlamydiota</taxon>
        <taxon>Chlamydiia</taxon>
        <taxon>Chlamydiales</taxon>
        <taxon>Chlamydiaceae</taxon>
        <taxon>Chlamydia/Chlamydophila group</taxon>
        <taxon>Chlamydia</taxon>
    </lineage>
</organism>
<feature type="transmembrane region" description="Helical" evidence="1">
    <location>
        <begin position="39"/>
        <end position="57"/>
    </location>
</feature>
<dbReference type="Proteomes" id="UP000019147">
    <property type="component" value="Chromosome"/>
</dbReference>
<dbReference type="GeneID" id="81478645"/>
<keyword evidence="1" id="KW-0812">Transmembrane</keyword>
<proteinExistence type="predicted"/>
<evidence type="ECO:0000313" key="2">
    <source>
        <dbReference type="EMBL" id="ANG66493.1"/>
    </source>
</evidence>
<evidence type="ECO:0000256" key="1">
    <source>
        <dbReference type="SAM" id="Phobius"/>
    </source>
</evidence>
<feature type="transmembrane region" description="Helical" evidence="1">
    <location>
        <begin position="114"/>
        <end position="137"/>
    </location>
</feature>
<name>A0A173E024_9CHLA</name>
<feature type="transmembrane region" description="Helical" evidence="1">
    <location>
        <begin position="91"/>
        <end position="108"/>
    </location>
</feature>
<dbReference type="KEGG" id="cgz:M787_004110"/>
<evidence type="ECO:0008006" key="4">
    <source>
        <dbReference type="Google" id="ProtNLM"/>
    </source>
</evidence>
<evidence type="ECO:0000313" key="3">
    <source>
        <dbReference type="Proteomes" id="UP000019147"/>
    </source>
</evidence>
<dbReference type="EMBL" id="CP015840">
    <property type="protein sequence ID" value="ANG66493.1"/>
    <property type="molecule type" value="Genomic_DNA"/>
</dbReference>
<dbReference type="OrthoDB" id="19178at2"/>
<protein>
    <recommendedName>
        <fullName evidence="4">Inner membrane protein</fullName>
    </recommendedName>
</protein>
<gene>
    <name evidence="2" type="ORF">M787_004110</name>
</gene>